<organism evidence="4 5">
    <name type="scientific">Trametes pubescens</name>
    <name type="common">White-rot fungus</name>
    <dbReference type="NCBI Taxonomy" id="154538"/>
    <lineage>
        <taxon>Eukaryota</taxon>
        <taxon>Fungi</taxon>
        <taxon>Dikarya</taxon>
        <taxon>Basidiomycota</taxon>
        <taxon>Agaricomycotina</taxon>
        <taxon>Agaricomycetes</taxon>
        <taxon>Polyporales</taxon>
        <taxon>Polyporaceae</taxon>
        <taxon>Trametes</taxon>
    </lineage>
</organism>
<gene>
    <name evidence="4" type="ORF">TRAPUB_13366</name>
</gene>
<dbReference type="Gene3D" id="1.20.1270.240">
    <property type="match status" value="1"/>
</dbReference>
<dbReference type="OMA" id="EYKDIGP"/>
<keyword evidence="5" id="KW-1185">Reference proteome</keyword>
<dbReference type="Proteomes" id="UP000184267">
    <property type="component" value="Unassembled WGS sequence"/>
</dbReference>
<accession>A0A1M2W842</accession>
<dbReference type="EMBL" id="MNAD01000072">
    <property type="protein sequence ID" value="OJT15942.1"/>
    <property type="molecule type" value="Genomic_DNA"/>
</dbReference>
<dbReference type="GO" id="GO:0102193">
    <property type="term" value="F:protein-ribulosamine 3-kinase activity"/>
    <property type="evidence" value="ECO:0007669"/>
    <property type="project" value="UniProtKB-EC"/>
</dbReference>
<keyword evidence="3" id="KW-0418">Kinase</keyword>
<dbReference type="Pfam" id="PF03881">
    <property type="entry name" value="Fructosamin_kin"/>
    <property type="match status" value="2"/>
</dbReference>
<keyword evidence="3" id="KW-0808">Transferase</keyword>
<comment type="catalytic activity">
    <reaction evidence="2">
        <text>N(6)-D-ribulosyl-L-lysyl-[protein] + ATP = N(6)-(3-O-phospho-D-ribulosyl)-L-lysyl-[protein] + ADP + H(+)</text>
        <dbReference type="Rhea" id="RHEA:48432"/>
        <dbReference type="Rhea" id="RHEA-COMP:12103"/>
        <dbReference type="Rhea" id="RHEA-COMP:12104"/>
        <dbReference type="ChEBI" id="CHEBI:15378"/>
        <dbReference type="ChEBI" id="CHEBI:30616"/>
        <dbReference type="ChEBI" id="CHEBI:90418"/>
        <dbReference type="ChEBI" id="CHEBI:90420"/>
        <dbReference type="ChEBI" id="CHEBI:456216"/>
        <dbReference type="EC" id="2.7.1.172"/>
    </reaction>
    <physiologicalReaction direction="left-to-right" evidence="2">
        <dbReference type="Rhea" id="RHEA:48433"/>
    </physiologicalReaction>
</comment>
<dbReference type="AlphaFoldDB" id="A0A1M2W842"/>
<proteinExistence type="inferred from homology"/>
<dbReference type="InterPro" id="IPR011009">
    <property type="entry name" value="Kinase-like_dom_sf"/>
</dbReference>
<evidence type="ECO:0000313" key="4">
    <source>
        <dbReference type="EMBL" id="OJT15942.1"/>
    </source>
</evidence>
<dbReference type="SUPFAM" id="SSF56112">
    <property type="entry name" value="Protein kinase-like (PK-like)"/>
    <property type="match status" value="1"/>
</dbReference>
<dbReference type="EC" id="2.7.1.172" evidence="1"/>
<evidence type="ECO:0000256" key="1">
    <source>
        <dbReference type="ARBA" id="ARBA00011961"/>
    </source>
</evidence>
<evidence type="ECO:0000256" key="2">
    <source>
        <dbReference type="ARBA" id="ARBA00048655"/>
    </source>
</evidence>
<name>A0A1M2W842_TRAPU</name>
<dbReference type="Gene3D" id="1.10.510.10">
    <property type="entry name" value="Transferase(Phosphotransferase) domain 1"/>
    <property type="match status" value="1"/>
</dbReference>
<comment type="caution">
    <text evidence="4">The sequence shown here is derived from an EMBL/GenBank/DDBJ whole genome shotgun (WGS) entry which is preliminary data.</text>
</comment>
<dbReference type="GO" id="GO:0016301">
    <property type="term" value="F:kinase activity"/>
    <property type="evidence" value="ECO:0007669"/>
    <property type="project" value="UniProtKB-UniRule"/>
</dbReference>
<comment type="similarity">
    <text evidence="3">Belongs to the fructosamine kinase family.</text>
</comment>
<dbReference type="PANTHER" id="PTHR12149">
    <property type="entry name" value="FRUCTOSAMINE 3 KINASE-RELATED PROTEIN"/>
    <property type="match status" value="1"/>
</dbReference>
<evidence type="ECO:0000256" key="3">
    <source>
        <dbReference type="PIRNR" id="PIRNR006221"/>
    </source>
</evidence>
<protein>
    <recommendedName>
        <fullName evidence="1">protein-ribulosamine 3-kinase</fullName>
        <ecNumber evidence="1">2.7.1.172</ecNumber>
    </recommendedName>
</protein>
<reference evidence="4 5" key="1">
    <citation type="submission" date="2016-10" db="EMBL/GenBank/DDBJ databases">
        <title>Genome sequence of the basidiomycete white-rot fungus Trametes pubescens.</title>
        <authorList>
            <person name="Makela M.R."/>
            <person name="Granchi Z."/>
            <person name="Peng M."/>
            <person name="De Vries R.P."/>
            <person name="Grigoriev I."/>
            <person name="Riley R."/>
            <person name="Hilden K."/>
        </authorList>
    </citation>
    <scope>NUCLEOTIDE SEQUENCE [LARGE SCALE GENOMIC DNA]</scope>
    <source>
        <strain evidence="4 5">FBCC735</strain>
    </source>
</reference>
<dbReference type="PANTHER" id="PTHR12149:SF8">
    <property type="entry name" value="PROTEIN-RIBULOSAMINE 3-KINASE"/>
    <property type="match status" value="1"/>
</dbReference>
<dbReference type="InterPro" id="IPR016477">
    <property type="entry name" value="Fructo-/Ketosamine-3-kinase"/>
</dbReference>
<sequence>MRAHRVFERMLQNPHMEGPGCILTQAGSIIITSTGKQYFAKIGNREDTDRYYGEYESLNTIAIAAPGLAPKATGYHIINSETKELDSDLKKPCLLSEYKDIGPLDSDTAKALAKRLATELHTYKSLGSFGFRVPTYCGRTRQENEWCKSWPEYFDALIGDLEDQLHAYRPEYKALSKQVTSSGTVGVDRATGAPVIIDPACFFGHNEFDLALSRLLGGMPESFYNTYHEYIRWSEPEEEYVMRQELYQLYHCLNHLLMYGGVYAEGARKKMAWLLKVVPN</sequence>
<evidence type="ECO:0000313" key="5">
    <source>
        <dbReference type="Proteomes" id="UP000184267"/>
    </source>
</evidence>
<dbReference type="OrthoDB" id="5772781at2759"/>
<dbReference type="Gene3D" id="3.90.1200.10">
    <property type="match status" value="1"/>
</dbReference>
<dbReference type="PIRSF" id="PIRSF006221">
    <property type="entry name" value="Ketosamine-3-kinase"/>
    <property type="match status" value="1"/>
</dbReference>